<evidence type="ECO:0000313" key="2">
    <source>
        <dbReference type="Proteomes" id="UP001396334"/>
    </source>
</evidence>
<accession>A0ABR2R4H7</accession>
<evidence type="ECO:0000313" key="1">
    <source>
        <dbReference type="EMBL" id="KAK9007688.1"/>
    </source>
</evidence>
<sequence>MVDERVFEAAMVDGDGGEMMMKVAVVMCGASSGSHERSLALACLLSACATALPVAAMSGAPAALPWHACSLPVQQLCVRGPAAWRG</sequence>
<protein>
    <submittedName>
        <fullName evidence="1">Uncharacterized protein</fullName>
    </submittedName>
</protein>
<name>A0ABR2R4H7_9ROSI</name>
<dbReference type="EMBL" id="JBBPBN010000026">
    <property type="protein sequence ID" value="KAK9007688.1"/>
    <property type="molecule type" value="Genomic_DNA"/>
</dbReference>
<keyword evidence="2" id="KW-1185">Reference proteome</keyword>
<reference evidence="1 2" key="1">
    <citation type="journal article" date="2024" name="G3 (Bethesda)">
        <title>Genome assembly of Hibiscus sabdariffa L. provides insights into metabolisms of medicinal natural products.</title>
        <authorList>
            <person name="Kim T."/>
        </authorList>
    </citation>
    <scope>NUCLEOTIDE SEQUENCE [LARGE SCALE GENOMIC DNA]</scope>
    <source>
        <strain evidence="1">TK-2024</strain>
        <tissue evidence="1">Old leaves</tissue>
    </source>
</reference>
<dbReference type="Proteomes" id="UP001396334">
    <property type="component" value="Unassembled WGS sequence"/>
</dbReference>
<proteinExistence type="predicted"/>
<gene>
    <name evidence="1" type="ORF">V6N11_074608</name>
</gene>
<organism evidence="1 2">
    <name type="scientific">Hibiscus sabdariffa</name>
    <name type="common">roselle</name>
    <dbReference type="NCBI Taxonomy" id="183260"/>
    <lineage>
        <taxon>Eukaryota</taxon>
        <taxon>Viridiplantae</taxon>
        <taxon>Streptophyta</taxon>
        <taxon>Embryophyta</taxon>
        <taxon>Tracheophyta</taxon>
        <taxon>Spermatophyta</taxon>
        <taxon>Magnoliopsida</taxon>
        <taxon>eudicotyledons</taxon>
        <taxon>Gunneridae</taxon>
        <taxon>Pentapetalae</taxon>
        <taxon>rosids</taxon>
        <taxon>malvids</taxon>
        <taxon>Malvales</taxon>
        <taxon>Malvaceae</taxon>
        <taxon>Malvoideae</taxon>
        <taxon>Hibiscus</taxon>
    </lineage>
</organism>
<comment type="caution">
    <text evidence="1">The sequence shown here is derived from an EMBL/GenBank/DDBJ whole genome shotgun (WGS) entry which is preliminary data.</text>
</comment>